<dbReference type="PANTHER" id="PTHR35099:SF10">
    <property type="entry name" value="BZIP DOMAIN-CONTAINING PROTEIN"/>
    <property type="match status" value="1"/>
</dbReference>
<evidence type="ECO:0000256" key="2">
    <source>
        <dbReference type="SAM" id="MobiDB-lite"/>
    </source>
</evidence>
<sequence length="269" mass="29721">MCDEKWAKDAMTDDSLVAYVLLRLNQEQPPTQLPLPPPPAPAKPALHLDWTVRQRRSKSGPRTGDGKKKAELARASPTTPLSWSGATSVSGGGLEGFEESSRSVKRTDVSRSKVVVRGETTTNKRSRKKKSLAELRDEESFLLKERRTLKSELAALRLTVEKQRDANESFKKMKLDLQSQQMMKATTSMASKEALSDGTQKMEEVCSSALIFPSDVACANLDAAQSPCQLKSSPMVVQEVRDCETSSMLPDLNLPLEEHYTSKISYGMS</sequence>
<protein>
    <submittedName>
        <fullName evidence="3">Uncharacterized protein</fullName>
    </submittedName>
</protein>
<dbReference type="AlphaFoldDB" id="A0A922G4R2"/>
<evidence type="ECO:0000256" key="1">
    <source>
        <dbReference type="SAM" id="Coils"/>
    </source>
</evidence>
<evidence type="ECO:0000313" key="3">
    <source>
        <dbReference type="EMBL" id="KAG6734056.1"/>
    </source>
</evidence>
<feature type="compositionally biased region" description="Polar residues" evidence="2">
    <location>
        <begin position="76"/>
        <end position="87"/>
    </location>
</feature>
<feature type="region of interest" description="Disordered" evidence="2">
    <location>
        <begin position="28"/>
        <end position="131"/>
    </location>
</feature>
<organism evidence="3 4">
    <name type="scientific">Carya illinoinensis</name>
    <name type="common">Pecan</name>
    <dbReference type="NCBI Taxonomy" id="32201"/>
    <lineage>
        <taxon>Eukaryota</taxon>
        <taxon>Viridiplantae</taxon>
        <taxon>Streptophyta</taxon>
        <taxon>Embryophyta</taxon>
        <taxon>Tracheophyta</taxon>
        <taxon>Spermatophyta</taxon>
        <taxon>Magnoliopsida</taxon>
        <taxon>eudicotyledons</taxon>
        <taxon>Gunneridae</taxon>
        <taxon>Pentapetalae</taxon>
        <taxon>rosids</taxon>
        <taxon>fabids</taxon>
        <taxon>Fagales</taxon>
        <taxon>Juglandaceae</taxon>
        <taxon>Carya</taxon>
    </lineage>
</organism>
<feature type="coiled-coil region" evidence="1">
    <location>
        <begin position="132"/>
        <end position="166"/>
    </location>
</feature>
<dbReference type="Proteomes" id="UP000811246">
    <property type="component" value="Chromosome 1"/>
</dbReference>
<reference evidence="3" key="1">
    <citation type="submission" date="2021-01" db="EMBL/GenBank/DDBJ databases">
        <authorList>
            <person name="Lovell J.T."/>
            <person name="Bentley N."/>
            <person name="Bhattarai G."/>
            <person name="Jenkins J.W."/>
            <person name="Sreedasyam A."/>
            <person name="Alarcon Y."/>
            <person name="Bock C."/>
            <person name="Boston L."/>
            <person name="Carlson J."/>
            <person name="Cervantes K."/>
            <person name="Clermont K."/>
            <person name="Krom N."/>
            <person name="Kubenka K."/>
            <person name="Mamidi S."/>
            <person name="Mattison C."/>
            <person name="Monteros M."/>
            <person name="Pisani C."/>
            <person name="Plott C."/>
            <person name="Rajasekar S."/>
            <person name="Rhein H.S."/>
            <person name="Rohla C."/>
            <person name="Song M."/>
            <person name="Hilaire R.S."/>
            <person name="Shu S."/>
            <person name="Wells L."/>
            <person name="Wang X."/>
            <person name="Webber J."/>
            <person name="Heerema R.J."/>
            <person name="Klein P."/>
            <person name="Conner P."/>
            <person name="Grauke L."/>
            <person name="Grimwood J."/>
            <person name="Schmutz J."/>
            <person name="Randall J.J."/>
        </authorList>
    </citation>
    <scope>NUCLEOTIDE SEQUENCE</scope>
    <source>
        <tissue evidence="3">Leaf</tissue>
    </source>
</reference>
<dbReference type="PANTHER" id="PTHR35099">
    <property type="entry name" value="OS02G0182700 PROTEIN"/>
    <property type="match status" value="1"/>
</dbReference>
<evidence type="ECO:0000313" key="4">
    <source>
        <dbReference type="Proteomes" id="UP000811246"/>
    </source>
</evidence>
<feature type="compositionally biased region" description="Pro residues" evidence="2">
    <location>
        <begin position="31"/>
        <end position="42"/>
    </location>
</feature>
<comment type="caution">
    <text evidence="3">The sequence shown here is derived from an EMBL/GenBank/DDBJ whole genome shotgun (WGS) entry which is preliminary data.</text>
</comment>
<name>A0A922G4R2_CARIL</name>
<accession>A0A922G4R2</accession>
<gene>
    <name evidence="3" type="ORF">I3842_01G253600</name>
</gene>
<keyword evidence="1" id="KW-0175">Coiled coil</keyword>
<feature type="compositionally biased region" description="Basic and acidic residues" evidence="2">
    <location>
        <begin position="99"/>
        <end position="111"/>
    </location>
</feature>
<proteinExistence type="predicted"/>
<dbReference type="EMBL" id="CM031825">
    <property type="protein sequence ID" value="KAG6734056.1"/>
    <property type="molecule type" value="Genomic_DNA"/>
</dbReference>